<accession>A0ABR1CHQ2</accession>
<dbReference type="InterPro" id="IPR018289">
    <property type="entry name" value="MULE_transposase_dom"/>
</dbReference>
<keyword evidence="6" id="KW-0378">Hydrolase</keyword>
<comment type="catalytic activity">
    <reaction evidence="1">
        <text>Thiol-dependent hydrolysis of ester, thioester, amide, peptide and isopeptide bonds formed by the C-terminal Gly of ubiquitin (a 76-residue protein attached to proteins as an intracellular targeting signal).</text>
        <dbReference type="EC" id="3.4.19.12"/>
    </reaction>
</comment>
<name>A0ABR1CHQ2_NECAM</name>
<evidence type="ECO:0000259" key="12">
    <source>
        <dbReference type="PROSITE" id="PS50235"/>
    </source>
</evidence>
<dbReference type="PROSITE" id="PS00973">
    <property type="entry name" value="USP_2"/>
    <property type="match status" value="1"/>
</dbReference>
<dbReference type="Pfam" id="PF10551">
    <property type="entry name" value="MULE"/>
    <property type="match status" value="1"/>
</dbReference>
<keyword evidence="14" id="KW-1185">Reference proteome</keyword>
<evidence type="ECO:0000256" key="7">
    <source>
        <dbReference type="ARBA" id="ARBA00022807"/>
    </source>
</evidence>
<feature type="domain" description="USP" evidence="12">
    <location>
        <begin position="864"/>
        <end position="1222"/>
    </location>
</feature>
<evidence type="ECO:0000256" key="8">
    <source>
        <dbReference type="ARBA" id="ARBA00026136"/>
    </source>
</evidence>
<evidence type="ECO:0000313" key="14">
    <source>
        <dbReference type="Proteomes" id="UP001303046"/>
    </source>
</evidence>
<comment type="similarity">
    <text evidence="2">Belongs to the peptidase C19 family.</text>
</comment>
<reference evidence="13 14" key="1">
    <citation type="submission" date="2023-08" db="EMBL/GenBank/DDBJ databases">
        <title>A Necator americanus chromosomal reference genome.</title>
        <authorList>
            <person name="Ilik V."/>
            <person name="Petrzelkova K.J."/>
            <person name="Pardy F."/>
            <person name="Fuh T."/>
            <person name="Niatou-Singa F.S."/>
            <person name="Gouil Q."/>
            <person name="Baker L."/>
            <person name="Ritchie M.E."/>
            <person name="Jex A.R."/>
            <person name="Gazzola D."/>
            <person name="Li H."/>
            <person name="Toshio Fujiwara R."/>
            <person name="Zhan B."/>
            <person name="Aroian R.V."/>
            <person name="Pafco B."/>
            <person name="Schwarz E.M."/>
        </authorList>
    </citation>
    <scope>NUCLEOTIDE SEQUENCE [LARGE SCALE GENOMIC DNA]</scope>
    <source>
        <strain evidence="13 14">Aroian</strain>
        <tissue evidence="13">Whole animal</tissue>
    </source>
</reference>
<dbReference type="PANTHER" id="PTHR24006:SF702">
    <property type="entry name" value="UBIQUITIN CARBOXYL-TERMINAL HYDROLASE 47"/>
    <property type="match status" value="1"/>
</dbReference>
<dbReference type="CDD" id="cd02659">
    <property type="entry name" value="peptidase_C19C"/>
    <property type="match status" value="1"/>
</dbReference>
<evidence type="ECO:0000256" key="1">
    <source>
        <dbReference type="ARBA" id="ARBA00000707"/>
    </source>
</evidence>
<sequence length="1997" mass="224223">MPFTLLLLDTETNNFTSFYKLLKVKLEVKKKASSSKPIPEEPCMYCPICDEGFTDHESMACHCEDNHSEDGANGKPQDYTVLLLTFDTVGEFEEWLHEQCERSGTSFFRRSSYAKGSSYSLRCNRAGTYEKATTSKATSSKKDVISCSCFMNVHIADDGKVNIKGCLGHVGHDIEPALLRLNNTQEQLLRTLLEEHSMDYILRRLKRDYSAKTSRLWFVDRSDLWNLTTKFGLRPGYRHKNDMNSLMHRQAEENADDGIRVLEVTDDPSGRGFRLSELLGIIPRILANKLISLVMITPTQLEWLRKFSPRGIAVDDTHNVTRYNLKLATVSVADNKNRGLPAAFLLSGTMTTLDVQRLFLEIKKLLPDFNPQQIVTDEAPCFYNGFRAVFPEARTKLHYCRWHIDQTFKRSATRLVAARIRGQVKKDLSELLLIADLTSFESRFGQILGFLETEGQTGMVNYLKDNYLGKTASWASFANKGAVMDTTMISERWHLRLKKDFLHRNANSRADFLVELLIRAVEDLADSAEIRDRRRLAASSFRVQQSTKCHRWALKHYENSPEKVKRVAEKKWELQGKDVAEKYQVVYLGGCACSESLSENVHCPLCGVCPYSWRCSCLDNRAGISCLHRHAAKLYGGGVVEEHPSTSQVHEIPHTQLSETMYEVDQVLSTQDLVTAAQERKQQRTQIRSNIESKYAVLSATVNILVNTDTEEAAETLKKIYDLVDQASKLKVSQPSTEGVHIAARPELTKPGAKPQLTKAELYTILSLMVVAPGDPQPSSSSVGDKGSSPSSPGVLFSPSGCGLPGGDMQLGRTTNIPGPVVESENTSSTEDRPGVAVPQPALTYPQDEVTPHVPLDENGHKYVGLINQAMTCYLNSLVQSLYMTPEFRNAIYKWEYRISGKSSSSVGEREARSIPYQIQKLFLLLQTSDLASLETKDLTASFGWSSSEAYDQHDVQELCRLMFDALELKWKGTQNEKLIQSLYRGKMQDFVKCLKCGRENVRPDVFLDLPLAVKPFGAVEAFHSVEEALRAFITPELLDGSNQYFCDSCNSKQDAHKGLRITEFPYLLTIQLKRFDFDYNTMHRIKLNDRMTFPDVLDLNPFVHSSSAHDGLPPCDESAGSTVSPETFLVGQQLDRPHISRLLKRGEYVYELFSVMVHQGSAAGGHYFAHIKNMDQGRWYCFNDSRVEPVGPEEISKSFGGSYGGWSTSNTNAYMLMYRKINKLNANFIRTADLPHHITQLKSQWREQEAERERQRLYQMNLVNIKVHLNMVCDNEAMLSEQFVTDMPRSNILCDVYNQSLKFFEDKARTLSSTEKDNPSIVRHHSRLIRVTSDRGLTVHEAYVSRADLSKKIETCLIQGRPNNIMFLLDVWRPRGIPFPVTPPNGRTIRVARVDVAARCIQPSFYLYISPDLRTVIQVKQLIGSMFGDGQRAAVASRLVLERDTQPNGLVLLDSPATNFFELLQQCFSAVPLVYCDNGAKGDSLNEVEEDRGKALNETVMFAVLDRKKFAQFLTVGIPSPDEIVRAQATSNAYSGSSWLEAVGNNQHLLKSPASSAVTSAPMTPLSGASRSSSRASDFIGNDGMGDIGSCCQNTPQMSPNVSDVDEGIDDSDLACSLAVVAENDNEDVFKSEPGTHSVTSSDATPVPSSSSTIDNSVQSVIELPTSVENLLHLDVDSRLPFGKFKVWLGKKLGMDTSQFVVIKHYREDDKGYECNNKDEESVRSALDNVLKLGVKLRPPLKEDEKLIRVLQFDLDDPNRENWKVLFECPASKQTSVGDLMLQCIHLYAEIYGQRLPLNQVRLREMSTVSRPVKAVLNPADTLDCRGSQWSNNVYFQIITDERLIGKPGVPILVRRFRPSTVEVSGLQEVLVDPNATNQMASLAESVSAISGIPPERIAFTEVGSSWEKWPYALSRLAMLDGSVKFYLHPSYAPNEVIERIGGRVIYYRDIAEVPKELSIEDRKQIQIKENGQNMTAAARRKERPLRIQMSSISEP</sequence>
<dbReference type="InterPro" id="IPR028889">
    <property type="entry name" value="USP"/>
</dbReference>
<evidence type="ECO:0000256" key="5">
    <source>
        <dbReference type="ARBA" id="ARBA00022786"/>
    </source>
</evidence>
<evidence type="ECO:0000256" key="6">
    <source>
        <dbReference type="ARBA" id="ARBA00022801"/>
    </source>
</evidence>
<dbReference type="EMBL" id="JAVFWL010000002">
    <property type="protein sequence ID" value="KAK6737435.1"/>
    <property type="molecule type" value="Genomic_DNA"/>
</dbReference>
<dbReference type="InterPro" id="IPR001394">
    <property type="entry name" value="Peptidase_C19_UCH"/>
</dbReference>
<evidence type="ECO:0000256" key="11">
    <source>
        <dbReference type="SAM" id="MobiDB-lite"/>
    </source>
</evidence>
<feature type="compositionally biased region" description="Low complexity" evidence="11">
    <location>
        <begin position="1639"/>
        <end position="1654"/>
    </location>
</feature>
<comment type="caution">
    <text evidence="13">The sequence shown here is derived from an EMBL/GenBank/DDBJ whole genome shotgun (WGS) entry which is preliminary data.</text>
</comment>
<feature type="region of interest" description="Disordered" evidence="11">
    <location>
        <begin position="1630"/>
        <end position="1654"/>
    </location>
</feature>
<evidence type="ECO:0000256" key="3">
    <source>
        <dbReference type="ARBA" id="ARBA00012759"/>
    </source>
</evidence>
<feature type="compositionally biased region" description="Low complexity" evidence="11">
    <location>
        <begin position="1568"/>
        <end position="1578"/>
    </location>
</feature>
<keyword evidence="4" id="KW-0645">Protease</keyword>
<proteinExistence type="inferred from homology"/>
<evidence type="ECO:0000256" key="10">
    <source>
        <dbReference type="ARBA" id="ARBA00032453"/>
    </source>
</evidence>
<dbReference type="Proteomes" id="UP001303046">
    <property type="component" value="Unassembled WGS sequence"/>
</dbReference>
<evidence type="ECO:0000256" key="2">
    <source>
        <dbReference type="ARBA" id="ARBA00009085"/>
    </source>
</evidence>
<feature type="region of interest" description="Disordered" evidence="11">
    <location>
        <begin position="1555"/>
        <end position="1580"/>
    </location>
</feature>
<feature type="region of interest" description="Disordered" evidence="11">
    <location>
        <begin position="775"/>
        <end position="846"/>
    </location>
</feature>
<dbReference type="InterPro" id="IPR045578">
    <property type="entry name" value="USP47_C"/>
</dbReference>
<dbReference type="SUPFAM" id="SSF54001">
    <property type="entry name" value="Cysteine proteinases"/>
    <property type="match status" value="1"/>
</dbReference>
<keyword evidence="5" id="KW-0833">Ubl conjugation pathway</keyword>
<evidence type="ECO:0000313" key="13">
    <source>
        <dbReference type="EMBL" id="KAK6737435.1"/>
    </source>
</evidence>
<dbReference type="Pfam" id="PF19718">
    <property type="entry name" value="USP47_C"/>
    <property type="match status" value="1"/>
</dbReference>
<dbReference type="PROSITE" id="PS00972">
    <property type="entry name" value="USP_1"/>
    <property type="match status" value="1"/>
</dbReference>
<evidence type="ECO:0000256" key="4">
    <source>
        <dbReference type="ARBA" id="ARBA00022670"/>
    </source>
</evidence>
<feature type="compositionally biased region" description="Low complexity" evidence="11">
    <location>
        <begin position="778"/>
        <end position="794"/>
    </location>
</feature>
<dbReference type="Pfam" id="PF00443">
    <property type="entry name" value="UCH"/>
    <property type="match status" value="1"/>
</dbReference>
<evidence type="ECO:0000256" key="9">
    <source>
        <dbReference type="ARBA" id="ARBA00029910"/>
    </source>
</evidence>
<organism evidence="13 14">
    <name type="scientific">Necator americanus</name>
    <name type="common">Human hookworm</name>
    <dbReference type="NCBI Taxonomy" id="51031"/>
    <lineage>
        <taxon>Eukaryota</taxon>
        <taxon>Metazoa</taxon>
        <taxon>Ecdysozoa</taxon>
        <taxon>Nematoda</taxon>
        <taxon>Chromadorea</taxon>
        <taxon>Rhabditida</taxon>
        <taxon>Rhabditina</taxon>
        <taxon>Rhabditomorpha</taxon>
        <taxon>Strongyloidea</taxon>
        <taxon>Ancylostomatidae</taxon>
        <taxon>Bunostominae</taxon>
        <taxon>Necator</taxon>
    </lineage>
</organism>
<feature type="region of interest" description="Disordered" evidence="11">
    <location>
        <begin position="1974"/>
        <end position="1997"/>
    </location>
</feature>
<dbReference type="InterPro" id="IPR038765">
    <property type="entry name" value="Papain-like_cys_pep_sf"/>
</dbReference>
<dbReference type="InterPro" id="IPR013087">
    <property type="entry name" value="Znf_C2H2_type"/>
</dbReference>
<protein>
    <recommendedName>
        <fullName evidence="8">Ubiquitin carboxyl-terminal hydrolase 47</fullName>
        <ecNumber evidence="3">3.4.19.12</ecNumber>
    </recommendedName>
    <alternativeName>
        <fullName evidence="9">Ubiquitin thioesterase 47</fullName>
    </alternativeName>
    <alternativeName>
        <fullName evidence="10">Ubiquitin-specific-processing protease 47</fullName>
    </alternativeName>
</protein>
<dbReference type="PANTHER" id="PTHR24006">
    <property type="entry name" value="UBIQUITIN CARBOXYL-TERMINAL HYDROLASE"/>
    <property type="match status" value="1"/>
</dbReference>
<dbReference type="PROSITE" id="PS00028">
    <property type="entry name" value="ZINC_FINGER_C2H2_1"/>
    <property type="match status" value="1"/>
</dbReference>
<dbReference type="InterPro" id="IPR050164">
    <property type="entry name" value="Peptidase_C19"/>
</dbReference>
<dbReference type="Gene3D" id="3.90.70.10">
    <property type="entry name" value="Cysteine proteinases"/>
    <property type="match status" value="1"/>
</dbReference>
<dbReference type="EC" id="3.4.19.12" evidence="3"/>
<dbReference type="InterPro" id="IPR018200">
    <property type="entry name" value="USP_CS"/>
</dbReference>
<keyword evidence="7" id="KW-0788">Thiol protease</keyword>
<gene>
    <name evidence="13" type="primary">Necator_chrII.g7669</name>
    <name evidence="13" type="ORF">RB195_019875</name>
</gene>
<dbReference type="PROSITE" id="PS50235">
    <property type="entry name" value="USP_3"/>
    <property type="match status" value="1"/>
</dbReference>